<protein>
    <submittedName>
        <fullName evidence="1">Uncharacterized protein</fullName>
    </submittedName>
</protein>
<comment type="caution">
    <text evidence="1">The sequence shown here is derived from an EMBL/GenBank/DDBJ whole genome shotgun (WGS) entry which is preliminary data.</text>
</comment>
<dbReference type="AlphaFoldDB" id="A0AAV7S1N5"/>
<proteinExistence type="predicted"/>
<evidence type="ECO:0000313" key="2">
    <source>
        <dbReference type="Proteomes" id="UP001066276"/>
    </source>
</evidence>
<evidence type="ECO:0000313" key="1">
    <source>
        <dbReference type="EMBL" id="KAJ1157841.1"/>
    </source>
</evidence>
<gene>
    <name evidence="1" type="ORF">NDU88_010538</name>
</gene>
<accession>A0AAV7S1N5</accession>
<name>A0AAV7S1N5_PLEWA</name>
<dbReference type="Proteomes" id="UP001066276">
    <property type="component" value="Chromosome 5"/>
</dbReference>
<sequence>MPRLARRNQLTWGPSYFCCACARYAAPALTDASLLVLLLPYQFWAIWFGSPDSNCGRFRSAHPGSPLGLFFSLRVNCASDLGGEQRHVRSMPPGGPSSSVEPTRAAFYALHILVSGAVVPDAAPLGTSPAPHPRAGASAVSQCPGLARFAPALALRFSGSTLTLGLVGTPGWQNLLP</sequence>
<keyword evidence="2" id="KW-1185">Reference proteome</keyword>
<organism evidence="1 2">
    <name type="scientific">Pleurodeles waltl</name>
    <name type="common">Iberian ribbed newt</name>
    <dbReference type="NCBI Taxonomy" id="8319"/>
    <lineage>
        <taxon>Eukaryota</taxon>
        <taxon>Metazoa</taxon>
        <taxon>Chordata</taxon>
        <taxon>Craniata</taxon>
        <taxon>Vertebrata</taxon>
        <taxon>Euteleostomi</taxon>
        <taxon>Amphibia</taxon>
        <taxon>Batrachia</taxon>
        <taxon>Caudata</taxon>
        <taxon>Salamandroidea</taxon>
        <taxon>Salamandridae</taxon>
        <taxon>Pleurodelinae</taxon>
        <taxon>Pleurodeles</taxon>
    </lineage>
</organism>
<dbReference type="EMBL" id="JANPWB010000009">
    <property type="protein sequence ID" value="KAJ1157841.1"/>
    <property type="molecule type" value="Genomic_DNA"/>
</dbReference>
<reference evidence="1" key="1">
    <citation type="journal article" date="2022" name="bioRxiv">
        <title>Sequencing and chromosome-scale assembly of the giantPleurodeles waltlgenome.</title>
        <authorList>
            <person name="Brown T."/>
            <person name="Elewa A."/>
            <person name="Iarovenko S."/>
            <person name="Subramanian E."/>
            <person name="Araus A.J."/>
            <person name="Petzold A."/>
            <person name="Susuki M."/>
            <person name="Suzuki K.-i.T."/>
            <person name="Hayashi T."/>
            <person name="Toyoda A."/>
            <person name="Oliveira C."/>
            <person name="Osipova E."/>
            <person name="Leigh N.D."/>
            <person name="Simon A."/>
            <person name="Yun M.H."/>
        </authorList>
    </citation>
    <scope>NUCLEOTIDE SEQUENCE</scope>
    <source>
        <strain evidence="1">20211129_DDA</strain>
        <tissue evidence="1">Liver</tissue>
    </source>
</reference>